<dbReference type="SUPFAM" id="SSF64153">
    <property type="entry name" value="YjeF N-terminal domain-like"/>
    <property type="match status" value="1"/>
</dbReference>
<evidence type="ECO:0000256" key="9">
    <source>
        <dbReference type="ARBA" id="ARBA00022958"/>
    </source>
</evidence>
<dbReference type="PROSITE" id="PS51385">
    <property type="entry name" value="YJEF_N"/>
    <property type="match status" value="1"/>
</dbReference>
<comment type="function">
    <text evidence="14 19">Bifunctional enzyme that catalyzes the epimerization of the S- and R-forms of NAD(P)HX and the dehydration of the S-form of NAD(P)HX at the expense of ADP, which is converted to AMP. This allows the repair of both epimers of NAD(P)HX, a damaged form of NAD(P)H that is a result of enzymatic or heat-dependent hydration.</text>
</comment>
<feature type="binding site" evidence="18">
    <location>
        <position position="64"/>
    </location>
    <ligand>
        <name>K(+)</name>
        <dbReference type="ChEBI" id="CHEBI:29103"/>
    </ligand>
</feature>
<dbReference type="PROSITE" id="PS01050">
    <property type="entry name" value="YJEF_C_2"/>
    <property type="match status" value="1"/>
</dbReference>
<feature type="binding site" evidence="17">
    <location>
        <position position="444"/>
    </location>
    <ligand>
        <name>AMP</name>
        <dbReference type="ChEBI" id="CHEBI:456215"/>
    </ligand>
</feature>
<comment type="catalytic activity">
    <reaction evidence="16 17 19">
        <text>(6S)-NADPHX + ADP = AMP + phosphate + NADPH + H(+)</text>
        <dbReference type="Rhea" id="RHEA:32235"/>
        <dbReference type="ChEBI" id="CHEBI:15378"/>
        <dbReference type="ChEBI" id="CHEBI:43474"/>
        <dbReference type="ChEBI" id="CHEBI:57783"/>
        <dbReference type="ChEBI" id="CHEBI:64076"/>
        <dbReference type="ChEBI" id="CHEBI:456215"/>
        <dbReference type="ChEBI" id="CHEBI:456216"/>
        <dbReference type="EC" id="4.2.1.136"/>
    </reaction>
</comment>
<feature type="binding site" evidence="17">
    <location>
        <position position="329"/>
    </location>
    <ligand>
        <name>(6S)-NADPHX</name>
        <dbReference type="ChEBI" id="CHEBI:64076"/>
    </ligand>
</feature>
<comment type="catalytic activity">
    <reaction evidence="15 17 19">
        <text>(6S)-NADHX + ADP = AMP + phosphate + NADH + H(+)</text>
        <dbReference type="Rhea" id="RHEA:32223"/>
        <dbReference type="ChEBI" id="CHEBI:15378"/>
        <dbReference type="ChEBI" id="CHEBI:43474"/>
        <dbReference type="ChEBI" id="CHEBI:57945"/>
        <dbReference type="ChEBI" id="CHEBI:64074"/>
        <dbReference type="ChEBI" id="CHEBI:456215"/>
        <dbReference type="ChEBI" id="CHEBI:456216"/>
        <dbReference type="EC" id="4.2.1.136"/>
    </reaction>
</comment>
<evidence type="ECO:0000256" key="19">
    <source>
        <dbReference type="PIRNR" id="PIRNR017184"/>
    </source>
</evidence>
<keyword evidence="9 18" id="KW-0630">Potassium</keyword>
<name>A0ABY6D4Q0_9BACT</name>
<feature type="binding site" evidence="18">
    <location>
        <position position="164"/>
    </location>
    <ligand>
        <name>(6S)-NADPHX</name>
        <dbReference type="ChEBI" id="CHEBI:64076"/>
    </ligand>
</feature>
<keyword evidence="10 17" id="KW-0520">NAD</keyword>
<dbReference type="PIRSF" id="PIRSF017184">
    <property type="entry name" value="Nnr"/>
    <property type="match status" value="1"/>
</dbReference>
<feature type="binding site" evidence="18">
    <location>
        <begin position="134"/>
        <end position="140"/>
    </location>
    <ligand>
        <name>(6S)-NADPHX</name>
        <dbReference type="ChEBI" id="CHEBI:64076"/>
    </ligand>
</feature>
<feature type="binding site" evidence="17">
    <location>
        <position position="445"/>
    </location>
    <ligand>
        <name>(6S)-NADPHX</name>
        <dbReference type="ChEBI" id="CHEBI:64076"/>
    </ligand>
</feature>
<comment type="function">
    <text evidence="17">Catalyzes the dehydration of the S-form of NAD(P)HX at the expense of ADP, which is converted to AMP. Together with NAD(P)HX epimerase, which catalyzes the epimerization of the S- and R-forms, the enzyme allows the repair of both epimers of NAD(P)HX, a damaged form of NAD(P)H that is a result of enzymatic or heat-dependent hydration.</text>
</comment>
<evidence type="ECO:0000256" key="11">
    <source>
        <dbReference type="ARBA" id="ARBA00023235"/>
    </source>
</evidence>
<evidence type="ECO:0000256" key="1">
    <source>
        <dbReference type="ARBA" id="ARBA00000013"/>
    </source>
</evidence>
<evidence type="ECO:0000256" key="3">
    <source>
        <dbReference type="ARBA" id="ARBA00006001"/>
    </source>
</evidence>
<accession>A0ABY6D4Q0</accession>
<evidence type="ECO:0000313" key="22">
    <source>
        <dbReference type="EMBL" id="UXX81136.1"/>
    </source>
</evidence>
<dbReference type="HAMAP" id="MF_01965">
    <property type="entry name" value="NADHX_dehydratase"/>
    <property type="match status" value="1"/>
</dbReference>
<dbReference type="Pfam" id="PF03853">
    <property type="entry name" value="YjeF_N"/>
    <property type="match status" value="1"/>
</dbReference>
<dbReference type="EC" id="4.2.1.136" evidence="19"/>
<keyword evidence="11 18" id="KW-0413">Isomerase</keyword>
<proteinExistence type="inferred from homology"/>
<comment type="similarity">
    <text evidence="18">Belongs to the NnrE/AIBP family.</text>
</comment>
<dbReference type="EC" id="5.1.99.6" evidence="19"/>
<feature type="domain" description="YjeF N-terminal" evidence="21">
    <location>
        <begin position="15"/>
        <end position="221"/>
    </location>
</feature>
<dbReference type="EMBL" id="CP106735">
    <property type="protein sequence ID" value="UXX81136.1"/>
    <property type="molecule type" value="Genomic_DNA"/>
</dbReference>
<dbReference type="InterPro" id="IPR029056">
    <property type="entry name" value="Ribokinase-like"/>
</dbReference>
<comment type="similarity">
    <text evidence="3 19">In the N-terminal section; belongs to the NnrE/AIBP family.</text>
</comment>
<evidence type="ECO:0000256" key="13">
    <source>
        <dbReference type="ARBA" id="ARBA00023268"/>
    </source>
</evidence>
<evidence type="ECO:0000256" key="6">
    <source>
        <dbReference type="ARBA" id="ARBA00022741"/>
    </source>
</evidence>
<dbReference type="Pfam" id="PF01256">
    <property type="entry name" value="Carb_kinase"/>
    <property type="match status" value="1"/>
</dbReference>
<comment type="cofactor">
    <cofactor evidence="17">
        <name>Mg(2+)</name>
        <dbReference type="ChEBI" id="CHEBI:18420"/>
    </cofactor>
</comment>
<keyword evidence="23" id="KW-1185">Reference proteome</keyword>
<comment type="catalytic activity">
    <reaction evidence="1 18 19">
        <text>(6R)-NADHX = (6S)-NADHX</text>
        <dbReference type="Rhea" id="RHEA:32215"/>
        <dbReference type="ChEBI" id="CHEBI:64074"/>
        <dbReference type="ChEBI" id="CHEBI:64075"/>
        <dbReference type="EC" id="5.1.99.6"/>
    </reaction>
</comment>
<dbReference type="PROSITE" id="PS51383">
    <property type="entry name" value="YJEF_C_3"/>
    <property type="match status" value="1"/>
</dbReference>
<evidence type="ECO:0000259" key="21">
    <source>
        <dbReference type="PROSITE" id="PS51385"/>
    </source>
</evidence>
<feature type="binding site" evidence="18">
    <location>
        <position position="167"/>
    </location>
    <ligand>
        <name>K(+)</name>
        <dbReference type="ChEBI" id="CHEBI:29103"/>
    </ligand>
</feature>
<dbReference type="NCBIfam" id="TIGR00196">
    <property type="entry name" value="yjeF_cterm"/>
    <property type="match status" value="1"/>
</dbReference>
<feature type="binding site" evidence="17">
    <location>
        <position position="380"/>
    </location>
    <ligand>
        <name>(6S)-NADPHX</name>
        <dbReference type="ChEBI" id="CHEBI:64076"/>
    </ligand>
</feature>
<gene>
    <name evidence="17" type="primary">nnrD</name>
    <name evidence="18" type="synonym">nnrE</name>
    <name evidence="22" type="ORF">N7E81_08485</name>
</gene>
<comment type="subunit">
    <text evidence="17">Homotetramer.</text>
</comment>
<feature type="binding site" evidence="17">
    <location>
        <position position="266"/>
    </location>
    <ligand>
        <name>(6S)-NADPHX</name>
        <dbReference type="ChEBI" id="CHEBI:64076"/>
    </ligand>
</feature>
<comment type="cofactor">
    <cofactor evidence="18 19">
        <name>K(+)</name>
        <dbReference type="ChEBI" id="CHEBI:29103"/>
    </cofactor>
    <text evidence="18 19">Binds 1 potassium ion per subunit.</text>
</comment>
<evidence type="ECO:0000256" key="7">
    <source>
        <dbReference type="ARBA" id="ARBA00022840"/>
    </source>
</evidence>
<keyword evidence="12 17" id="KW-0456">Lyase</keyword>
<evidence type="ECO:0000256" key="16">
    <source>
        <dbReference type="ARBA" id="ARBA00049209"/>
    </source>
</evidence>
<dbReference type="RefSeq" id="WP_263052865.1">
    <property type="nucleotide sequence ID" value="NZ_CP106735.1"/>
</dbReference>
<comment type="catalytic activity">
    <reaction evidence="2 18 19">
        <text>(6R)-NADPHX = (6S)-NADPHX</text>
        <dbReference type="Rhea" id="RHEA:32227"/>
        <dbReference type="ChEBI" id="CHEBI:64076"/>
        <dbReference type="ChEBI" id="CHEBI:64077"/>
        <dbReference type="EC" id="5.1.99.6"/>
    </reaction>
</comment>
<evidence type="ECO:0000256" key="17">
    <source>
        <dbReference type="HAMAP-Rule" id="MF_01965"/>
    </source>
</evidence>
<comment type="function">
    <text evidence="18">Catalyzes the epimerization of the S- and R-forms of NAD(P)HX, a damaged form of NAD(P)H that is a result of enzymatic or heat-dependent hydration. This is a prerequisite for the S-specific NAD(P)H-hydrate dehydratase to allow the repair of both epimers of NAD(P)HX.</text>
</comment>
<sequence length="513" mass="55457">MDLNLCLKVLDAEQIRQADQFTIKNEPIHSIDLMERASEVFVRWFIHTFDEDSPIVVFCGVGNNGGDGLVICRLLNDAGYTVSLFCVGDPDSGSRDFKINYDIIQNYDIPQTVIDETNLPSMGKDVIIIDAIFGSGLSRPVDGLIARTIEHLNAEPCRFRVAVDIASGLGCSQRFEGGPIMKATHTVSFQVPKLSLLLPQNEKYSGELVIKSIGLTEEYLQSLSSNYHYATLAFIQSFIKPRRKFTHKGDVGKNLLVVGSHGKMGAAVLAGRACLRSGAGLLTIHAPACGLDILQSTVSEAMVSVDAQEQLISRVVGLSQFDVIGVGPGIGTDKLTTDALHTLLENFDHPMVLDADALNILADHKDWIELIPAGSVLTPHPGEFSRLIGSSKDDYDRLDNQKKFCMKHGVTVLLKGAHSSICSPKGTVVFNATGNPGMATGGSGDVLTGIITALLGQGYTGFESATLGAFLHGLAGDLFIRKQAKESLIASDLIGYLPKAFKKIMRTKRKKRI</sequence>
<keyword evidence="5 18" id="KW-0479">Metal-binding</keyword>
<evidence type="ECO:0000256" key="4">
    <source>
        <dbReference type="ARBA" id="ARBA00009524"/>
    </source>
</evidence>
<dbReference type="NCBIfam" id="TIGR00197">
    <property type="entry name" value="yjeF_nterm"/>
    <property type="match status" value="1"/>
</dbReference>
<organism evidence="22 23">
    <name type="scientific">Reichenbachiella carrageenanivorans</name>
    <dbReference type="NCBI Taxonomy" id="2979869"/>
    <lineage>
        <taxon>Bacteria</taxon>
        <taxon>Pseudomonadati</taxon>
        <taxon>Bacteroidota</taxon>
        <taxon>Cytophagia</taxon>
        <taxon>Cytophagales</taxon>
        <taxon>Reichenbachiellaceae</taxon>
        <taxon>Reichenbachiella</taxon>
    </lineage>
</organism>
<feature type="binding site" evidence="18">
    <location>
        <begin position="63"/>
        <end position="67"/>
    </location>
    <ligand>
        <name>(6S)-NADPHX</name>
        <dbReference type="ChEBI" id="CHEBI:64076"/>
    </ligand>
</feature>
<dbReference type="InterPro" id="IPR036652">
    <property type="entry name" value="YjeF_N_dom_sf"/>
</dbReference>
<comment type="similarity">
    <text evidence="17">Belongs to the NnrD/CARKD family.</text>
</comment>
<evidence type="ECO:0000259" key="20">
    <source>
        <dbReference type="PROSITE" id="PS51383"/>
    </source>
</evidence>
<evidence type="ECO:0000256" key="10">
    <source>
        <dbReference type="ARBA" id="ARBA00023027"/>
    </source>
</evidence>
<dbReference type="Gene3D" id="3.40.50.10260">
    <property type="entry name" value="YjeF N-terminal domain"/>
    <property type="match status" value="1"/>
</dbReference>
<evidence type="ECO:0000256" key="15">
    <source>
        <dbReference type="ARBA" id="ARBA00048238"/>
    </source>
</evidence>
<protein>
    <recommendedName>
        <fullName evidence="19">Bifunctional NAD(P)H-hydrate repair enzyme</fullName>
    </recommendedName>
    <alternativeName>
        <fullName evidence="19">Nicotinamide nucleotide repair protein</fullName>
    </alternativeName>
    <domain>
        <recommendedName>
            <fullName evidence="19">ADP-dependent (S)-NAD(P)H-hydrate dehydratase</fullName>
            <ecNumber evidence="19">4.2.1.136</ecNumber>
        </recommendedName>
        <alternativeName>
            <fullName evidence="19">ADP-dependent NAD(P)HX dehydratase</fullName>
        </alternativeName>
    </domain>
    <domain>
        <recommendedName>
            <fullName evidence="19">NAD(P)H-hydrate epimerase</fullName>
            <ecNumber evidence="19">5.1.99.6</ecNumber>
        </recommendedName>
    </domain>
</protein>
<keyword evidence="6 17" id="KW-0547">Nucleotide-binding</keyword>
<dbReference type="Proteomes" id="UP001062165">
    <property type="component" value="Chromosome"/>
</dbReference>
<dbReference type="PANTHER" id="PTHR12592">
    <property type="entry name" value="ATP-DEPENDENT (S)-NAD(P)H-HYDRATE DEHYDRATASE FAMILY MEMBER"/>
    <property type="match status" value="1"/>
</dbReference>
<evidence type="ECO:0000313" key="23">
    <source>
        <dbReference type="Proteomes" id="UP001062165"/>
    </source>
</evidence>
<dbReference type="InterPro" id="IPR030677">
    <property type="entry name" value="Nnr"/>
</dbReference>
<dbReference type="Gene3D" id="3.40.1190.20">
    <property type="match status" value="1"/>
</dbReference>
<keyword evidence="7 17" id="KW-0067">ATP-binding</keyword>
<evidence type="ECO:0000256" key="14">
    <source>
        <dbReference type="ARBA" id="ARBA00025153"/>
    </source>
</evidence>
<dbReference type="SUPFAM" id="SSF53613">
    <property type="entry name" value="Ribokinase-like"/>
    <property type="match status" value="1"/>
</dbReference>
<reference evidence="22" key="1">
    <citation type="submission" date="2022-10" db="EMBL/GenBank/DDBJ databases">
        <title>Comparative genomics and taxonomic characterization of three novel marine species of genus Reichenbachiella exhibiting antioxidant and polysaccharide degradation activities.</title>
        <authorList>
            <person name="Muhammad N."/>
            <person name="Lee Y.-J."/>
            <person name="Ko J."/>
            <person name="Kim S.-G."/>
        </authorList>
    </citation>
    <scope>NUCLEOTIDE SEQUENCE</scope>
    <source>
        <strain evidence="22">Wsw4-B4</strain>
    </source>
</reference>
<dbReference type="InterPro" id="IPR017953">
    <property type="entry name" value="Carbohydrate_kinase_pred_CS"/>
</dbReference>
<feature type="binding site" evidence="17">
    <location>
        <begin position="415"/>
        <end position="419"/>
    </location>
    <ligand>
        <name>AMP</name>
        <dbReference type="ChEBI" id="CHEBI:456215"/>
    </ligand>
</feature>
<keyword evidence="8 17" id="KW-0521">NADP</keyword>
<comment type="similarity">
    <text evidence="4 19">In the C-terminal section; belongs to the NnrD/CARKD family.</text>
</comment>
<dbReference type="CDD" id="cd01171">
    <property type="entry name" value="YXKO-related"/>
    <property type="match status" value="1"/>
</dbReference>
<evidence type="ECO:0000256" key="2">
    <source>
        <dbReference type="ARBA" id="ARBA00000909"/>
    </source>
</evidence>
<dbReference type="InterPro" id="IPR004443">
    <property type="entry name" value="YjeF_N_dom"/>
</dbReference>
<dbReference type="InterPro" id="IPR000631">
    <property type="entry name" value="CARKD"/>
</dbReference>
<dbReference type="HAMAP" id="MF_01966">
    <property type="entry name" value="NADHX_epimerase"/>
    <property type="match status" value="1"/>
</dbReference>
<feature type="domain" description="YjeF C-terminal" evidence="20">
    <location>
        <begin position="231"/>
        <end position="504"/>
    </location>
</feature>
<keyword evidence="13" id="KW-0511">Multifunctional enzyme</keyword>
<dbReference type="PANTHER" id="PTHR12592:SF0">
    <property type="entry name" value="ATP-DEPENDENT (S)-NAD(P)H-HYDRATE DEHYDRATASE"/>
    <property type="match status" value="1"/>
</dbReference>
<evidence type="ECO:0000256" key="18">
    <source>
        <dbReference type="HAMAP-Rule" id="MF_01966"/>
    </source>
</evidence>
<evidence type="ECO:0000256" key="8">
    <source>
        <dbReference type="ARBA" id="ARBA00022857"/>
    </source>
</evidence>
<comment type="caution">
    <text evidence="18">Lacks conserved residue(s) required for the propagation of feature annotation.</text>
</comment>
<evidence type="ECO:0000256" key="12">
    <source>
        <dbReference type="ARBA" id="ARBA00023239"/>
    </source>
</evidence>
<feature type="binding site" evidence="18">
    <location>
        <position position="130"/>
    </location>
    <ligand>
        <name>K(+)</name>
        <dbReference type="ChEBI" id="CHEBI:29103"/>
    </ligand>
</feature>
<evidence type="ECO:0000256" key="5">
    <source>
        <dbReference type="ARBA" id="ARBA00022723"/>
    </source>
</evidence>